<evidence type="ECO:0000313" key="2">
    <source>
        <dbReference type="EMBL" id="GAA3918433.1"/>
    </source>
</evidence>
<feature type="chain" id="PRO_5047521962" evidence="1">
    <location>
        <begin position="18"/>
        <end position="477"/>
    </location>
</feature>
<evidence type="ECO:0000256" key="1">
    <source>
        <dbReference type="SAM" id="SignalP"/>
    </source>
</evidence>
<reference evidence="3" key="1">
    <citation type="journal article" date="2019" name="Int. J. Syst. Evol. Microbiol.">
        <title>The Global Catalogue of Microorganisms (GCM) 10K type strain sequencing project: providing services to taxonomists for standard genome sequencing and annotation.</title>
        <authorList>
            <consortium name="The Broad Institute Genomics Platform"/>
            <consortium name="The Broad Institute Genome Sequencing Center for Infectious Disease"/>
            <person name="Wu L."/>
            <person name="Ma J."/>
        </authorList>
    </citation>
    <scope>NUCLEOTIDE SEQUENCE [LARGE SCALE GENOMIC DNA]</scope>
    <source>
        <strain evidence="3">JCM 17551</strain>
    </source>
</reference>
<keyword evidence="3" id="KW-1185">Reference proteome</keyword>
<gene>
    <name evidence="2" type="ORF">GCM10022277_12090</name>
</gene>
<sequence>MNVLKCLMLVVFIPALAHSKTIIDDSLSTATAFVINGTHYSDRLVEGLYQSQKAANNSLSKEAIAIKLIQNQLITEDAIARFTEQQLWNTNVGFSKTSRLAIHTTSLLNRLVGNDYRANAPTAESVIASHLNEQWSAIETLFKPARGLAEITLSPEKTEKLSQIKLATYHYPKANSATLDLKTLYTSQNLQGKMAFHQRNIKHVATLINRHAHQYMIQAWVKHTQKLTQQELSTIQSVAKNQLVSDKSMTLQGLTEHMHDDNTALKEAAKSISQQAILSYYFNNKDQFKITESASGWAIQCENQALCEQARESRANGNSYQSILNDITGVKPAKASASSPNNAQITKLTRSEAKNMWLANVMLVSKENTLGKPIRAPQLKNTEPGWYLVEVTSKETGFIPANNEAVRYQASRNIAKQQLIQQWQHTSKLLHEQAVILLSKPYSALRSALIRAIEQPHNHQLCQSFNSWTGNSAQNRL</sequence>
<keyword evidence="1" id="KW-0732">Signal</keyword>
<comment type="caution">
    <text evidence="2">The sequence shown here is derived from an EMBL/GenBank/DDBJ whole genome shotgun (WGS) entry which is preliminary data.</text>
</comment>
<dbReference type="RefSeq" id="WP_344796502.1">
    <property type="nucleotide sequence ID" value="NZ_BAABBN010000004.1"/>
</dbReference>
<name>A0ABP7M9R1_9GAMM</name>
<accession>A0ABP7M9R1</accession>
<protein>
    <submittedName>
        <fullName evidence="2">Uncharacterized protein</fullName>
    </submittedName>
</protein>
<dbReference type="EMBL" id="BAABBN010000004">
    <property type="protein sequence ID" value="GAA3918433.1"/>
    <property type="molecule type" value="Genomic_DNA"/>
</dbReference>
<proteinExistence type="predicted"/>
<organism evidence="2 3">
    <name type="scientific">Litoribacillus peritrichatus</name>
    <dbReference type="NCBI Taxonomy" id="718191"/>
    <lineage>
        <taxon>Bacteria</taxon>
        <taxon>Pseudomonadati</taxon>
        <taxon>Pseudomonadota</taxon>
        <taxon>Gammaproteobacteria</taxon>
        <taxon>Oceanospirillales</taxon>
        <taxon>Oceanospirillaceae</taxon>
        <taxon>Litoribacillus</taxon>
    </lineage>
</organism>
<dbReference type="Proteomes" id="UP001501565">
    <property type="component" value="Unassembled WGS sequence"/>
</dbReference>
<evidence type="ECO:0000313" key="3">
    <source>
        <dbReference type="Proteomes" id="UP001501565"/>
    </source>
</evidence>
<feature type="signal peptide" evidence="1">
    <location>
        <begin position="1"/>
        <end position="17"/>
    </location>
</feature>